<evidence type="ECO:0000256" key="4">
    <source>
        <dbReference type="ARBA" id="ARBA00040194"/>
    </source>
</evidence>
<evidence type="ECO:0000313" key="6">
    <source>
        <dbReference type="EMBL" id="CEN27808.1"/>
    </source>
</evidence>
<comment type="similarity">
    <text evidence="3">Belongs to the HNH nuclease family.</text>
</comment>
<dbReference type="GO" id="GO:0003676">
    <property type="term" value="F:nucleic acid binding"/>
    <property type="evidence" value="ECO:0007669"/>
    <property type="project" value="InterPro"/>
</dbReference>
<dbReference type="GO" id="GO:0016787">
    <property type="term" value="F:hydrolase activity"/>
    <property type="evidence" value="ECO:0007669"/>
    <property type="project" value="UniProtKB-KW"/>
</dbReference>
<gene>
    <name evidence="6" type="ORF">LACPI_0608</name>
</gene>
<dbReference type="GO" id="GO:0008270">
    <property type="term" value="F:zinc ion binding"/>
    <property type="evidence" value="ECO:0007669"/>
    <property type="project" value="InterPro"/>
</dbReference>
<keyword evidence="2" id="KW-0378">Hydrolase</keyword>
<sequence length="107" mass="13358">MSRKRNTSFYRDRRWVSRRLKMLKADGYECQNCRRYYKTREAKTVHHIYFFEDYPELGLLKWNLVSLCSECHNKMHDRINDRATKLGLEWQAKRKKEFELYFKNVRK</sequence>
<dbReference type="GO" id="GO:0004519">
    <property type="term" value="F:endonuclease activity"/>
    <property type="evidence" value="ECO:0007669"/>
    <property type="project" value="InterPro"/>
</dbReference>
<protein>
    <recommendedName>
        <fullName evidence="4">Putative HNH nuclease YajD</fullName>
    </recommendedName>
</protein>
<dbReference type="PANTHER" id="PTHR41286">
    <property type="entry name" value="HNH NUCLEASE YAJD-RELATED"/>
    <property type="match status" value="1"/>
</dbReference>
<dbReference type="GO" id="GO:0005829">
    <property type="term" value="C:cytosol"/>
    <property type="evidence" value="ECO:0007669"/>
    <property type="project" value="TreeGrafter"/>
</dbReference>
<evidence type="ECO:0000256" key="2">
    <source>
        <dbReference type="ARBA" id="ARBA00022801"/>
    </source>
</evidence>
<dbReference type="InterPro" id="IPR002711">
    <property type="entry name" value="HNH"/>
</dbReference>
<dbReference type="EMBL" id="LN774769">
    <property type="protein sequence ID" value="CEN27808.1"/>
    <property type="molecule type" value="Genomic_DNA"/>
</dbReference>
<dbReference type="Proteomes" id="UP000033166">
    <property type="component" value="Chromosome I"/>
</dbReference>
<dbReference type="HOGENOM" id="CLU_108879_9_0_9"/>
<organism evidence="6 7">
    <name type="scientific">Pseudolactococcus piscium MKFS47</name>
    <dbReference type="NCBI Taxonomy" id="297352"/>
    <lineage>
        <taxon>Bacteria</taxon>
        <taxon>Bacillati</taxon>
        <taxon>Bacillota</taxon>
        <taxon>Bacilli</taxon>
        <taxon>Lactobacillales</taxon>
        <taxon>Streptococcaceae</taxon>
        <taxon>Pseudolactococcus</taxon>
    </lineage>
</organism>
<accession>A0A0D6DVL3</accession>
<dbReference type="CDD" id="cd00085">
    <property type="entry name" value="HNHc"/>
    <property type="match status" value="1"/>
</dbReference>
<evidence type="ECO:0000256" key="1">
    <source>
        <dbReference type="ARBA" id="ARBA00022722"/>
    </source>
</evidence>
<keyword evidence="1" id="KW-0540">Nuclease</keyword>
<reference evidence="7" key="1">
    <citation type="submission" date="2015-01" db="EMBL/GenBank/DDBJ databases">
        <authorList>
            <person name="Andreevskaya M."/>
        </authorList>
    </citation>
    <scope>NUCLEOTIDE SEQUENCE [LARGE SCALE GENOMIC DNA]</scope>
    <source>
        <strain evidence="7">MKFS47</strain>
    </source>
</reference>
<feature type="domain" description="HNH nuclease" evidence="5">
    <location>
        <begin position="17"/>
        <end position="73"/>
    </location>
</feature>
<evidence type="ECO:0000313" key="7">
    <source>
        <dbReference type="Proteomes" id="UP000033166"/>
    </source>
</evidence>
<dbReference type="InterPro" id="IPR003615">
    <property type="entry name" value="HNH_nuc"/>
</dbReference>
<dbReference type="Gene3D" id="1.10.30.50">
    <property type="match status" value="1"/>
</dbReference>
<dbReference type="SMART" id="SM00507">
    <property type="entry name" value="HNHc"/>
    <property type="match status" value="1"/>
</dbReference>
<evidence type="ECO:0000256" key="3">
    <source>
        <dbReference type="ARBA" id="ARBA00038412"/>
    </source>
</evidence>
<dbReference type="AlphaFoldDB" id="A0A0D6DVL3"/>
<dbReference type="PANTHER" id="PTHR41286:SF1">
    <property type="entry name" value="HNH NUCLEASE YAJD-RELATED"/>
    <property type="match status" value="1"/>
</dbReference>
<dbReference type="Pfam" id="PF01844">
    <property type="entry name" value="HNH"/>
    <property type="match status" value="1"/>
</dbReference>
<proteinExistence type="inferred from homology"/>
<name>A0A0D6DVL3_9LACT</name>
<dbReference type="KEGG" id="lpk:LACPI_0608"/>
<evidence type="ECO:0000259" key="5">
    <source>
        <dbReference type="SMART" id="SM00507"/>
    </source>
</evidence>